<evidence type="ECO:0000313" key="1">
    <source>
        <dbReference type="EMBL" id="KAK8756639.1"/>
    </source>
</evidence>
<evidence type="ECO:0000313" key="2">
    <source>
        <dbReference type="Proteomes" id="UP001321473"/>
    </source>
</evidence>
<reference evidence="1 2" key="1">
    <citation type="journal article" date="2023" name="Arcadia Sci">
        <title>De novo assembly of a long-read Amblyomma americanum tick genome.</title>
        <authorList>
            <person name="Chou S."/>
            <person name="Poskanzer K.E."/>
            <person name="Rollins M."/>
            <person name="Thuy-Boun P.S."/>
        </authorList>
    </citation>
    <scope>NUCLEOTIDE SEQUENCE [LARGE SCALE GENOMIC DNA]</scope>
    <source>
        <strain evidence="1">F_SG_1</strain>
        <tissue evidence="1">Salivary glands</tissue>
    </source>
</reference>
<organism evidence="1 2">
    <name type="scientific">Amblyomma americanum</name>
    <name type="common">Lone star tick</name>
    <dbReference type="NCBI Taxonomy" id="6943"/>
    <lineage>
        <taxon>Eukaryota</taxon>
        <taxon>Metazoa</taxon>
        <taxon>Ecdysozoa</taxon>
        <taxon>Arthropoda</taxon>
        <taxon>Chelicerata</taxon>
        <taxon>Arachnida</taxon>
        <taxon>Acari</taxon>
        <taxon>Parasitiformes</taxon>
        <taxon>Ixodida</taxon>
        <taxon>Ixodoidea</taxon>
        <taxon>Ixodidae</taxon>
        <taxon>Amblyomminae</taxon>
        <taxon>Amblyomma</taxon>
    </lineage>
</organism>
<accession>A0AAQ4D2E9</accession>
<sequence>MNLKPLKGAKNQLRVSAAAAASCDVVCLHCDQLLTATTTRLWSLAPCPPAVVRTFGVYGSRFDTDASARHVDDERRCCYCYGNPSALRYSGWLLRLPAFSVTEGVVDNRPDIRLLPGKLM</sequence>
<dbReference type="AlphaFoldDB" id="A0AAQ4D2E9"/>
<name>A0AAQ4D2E9_AMBAM</name>
<comment type="caution">
    <text evidence="1">The sequence shown here is derived from an EMBL/GenBank/DDBJ whole genome shotgun (WGS) entry which is preliminary data.</text>
</comment>
<keyword evidence="2" id="KW-1185">Reference proteome</keyword>
<dbReference type="EMBL" id="JARKHS020036048">
    <property type="protein sequence ID" value="KAK8756639.1"/>
    <property type="molecule type" value="Genomic_DNA"/>
</dbReference>
<protein>
    <submittedName>
        <fullName evidence="1">Uncharacterized protein</fullName>
    </submittedName>
</protein>
<dbReference type="Proteomes" id="UP001321473">
    <property type="component" value="Unassembled WGS sequence"/>
</dbReference>
<proteinExistence type="predicted"/>
<gene>
    <name evidence="1" type="ORF">V5799_000659</name>
</gene>